<dbReference type="SUPFAM" id="SSF46689">
    <property type="entry name" value="Homeodomain-like"/>
    <property type="match status" value="1"/>
</dbReference>
<keyword evidence="1 2" id="KW-0238">DNA-binding</keyword>
<dbReference type="EMBL" id="FQUY01000031">
    <property type="protein sequence ID" value="SHF53184.1"/>
    <property type="molecule type" value="Genomic_DNA"/>
</dbReference>
<dbReference type="Pfam" id="PF08359">
    <property type="entry name" value="TetR_C_4"/>
    <property type="match status" value="1"/>
</dbReference>
<reference evidence="5" key="1">
    <citation type="submission" date="2016-11" db="EMBL/GenBank/DDBJ databases">
        <authorList>
            <person name="Varghese N."/>
            <person name="Submissions S."/>
        </authorList>
    </citation>
    <scope>NUCLEOTIDE SEQUENCE [LARGE SCALE GENOMIC DNA]</scope>
    <source>
        <strain evidence="5">DSM 12395</strain>
    </source>
</reference>
<feature type="domain" description="HTH tetR-type" evidence="3">
    <location>
        <begin position="8"/>
        <end position="68"/>
    </location>
</feature>
<evidence type="ECO:0000256" key="2">
    <source>
        <dbReference type="PROSITE-ProRule" id="PRU00335"/>
    </source>
</evidence>
<keyword evidence="5" id="KW-1185">Reference proteome</keyword>
<dbReference type="GO" id="GO:0003677">
    <property type="term" value="F:DNA binding"/>
    <property type="evidence" value="ECO:0007669"/>
    <property type="project" value="UniProtKB-UniRule"/>
</dbReference>
<gene>
    <name evidence="4" type="ORF">SAMN02745133_02906</name>
</gene>
<proteinExistence type="predicted"/>
<evidence type="ECO:0000313" key="4">
    <source>
        <dbReference type="EMBL" id="SHF53184.1"/>
    </source>
</evidence>
<dbReference type="PRINTS" id="PR00455">
    <property type="entry name" value="HTHTETR"/>
</dbReference>
<dbReference type="InterPro" id="IPR036271">
    <property type="entry name" value="Tet_transcr_reg_TetR-rel_C_sf"/>
</dbReference>
<dbReference type="Proteomes" id="UP000184148">
    <property type="component" value="Unassembled WGS sequence"/>
</dbReference>
<organism evidence="4 5">
    <name type="scientific">Desulforamulus putei DSM 12395</name>
    <dbReference type="NCBI Taxonomy" id="1121429"/>
    <lineage>
        <taxon>Bacteria</taxon>
        <taxon>Bacillati</taxon>
        <taxon>Bacillota</taxon>
        <taxon>Clostridia</taxon>
        <taxon>Eubacteriales</taxon>
        <taxon>Peptococcaceae</taxon>
        <taxon>Desulforamulus</taxon>
    </lineage>
</organism>
<accession>A0A1M5CEI4</accession>
<dbReference type="InterPro" id="IPR023772">
    <property type="entry name" value="DNA-bd_HTH_TetR-type_CS"/>
</dbReference>
<dbReference type="InterPro" id="IPR009057">
    <property type="entry name" value="Homeodomain-like_sf"/>
</dbReference>
<dbReference type="InterPro" id="IPR001647">
    <property type="entry name" value="HTH_TetR"/>
</dbReference>
<dbReference type="SUPFAM" id="SSF48498">
    <property type="entry name" value="Tetracyclin repressor-like, C-terminal domain"/>
    <property type="match status" value="1"/>
</dbReference>
<dbReference type="Pfam" id="PF00440">
    <property type="entry name" value="TetR_N"/>
    <property type="match status" value="1"/>
</dbReference>
<dbReference type="AlphaFoldDB" id="A0A1M5CEI4"/>
<dbReference type="PROSITE" id="PS50977">
    <property type="entry name" value="HTH_TETR_2"/>
    <property type="match status" value="1"/>
</dbReference>
<sequence length="196" mass="22263">MAQRLSSVERKRQIIIATLDIVSERGFGNITTAEIANRVGISEGAVFKHFSSKAEILQEVLFFIRTSLLTLAQNIISKEITADEKLKQILYNIFSFFTQYPGVPKVIFSEQLHLADQNLKGILAEHVKSYSQIIHNVIVEGREKGLFNRDCDPELATEAFLGLVQVNVFKWSISGHAWCLTDRADKIFNYFIRTLV</sequence>
<dbReference type="PROSITE" id="PS01081">
    <property type="entry name" value="HTH_TETR_1"/>
    <property type="match status" value="1"/>
</dbReference>
<dbReference type="InterPro" id="IPR050624">
    <property type="entry name" value="HTH-type_Tx_Regulator"/>
</dbReference>
<name>A0A1M5CEI4_9FIRM</name>
<dbReference type="InterPro" id="IPR013570">
    <property type="entry name" value="Tscrpt_reg_YsiA_C"/>
</dbReference>
<dbReference type="OrthoDB" id="13453at2"/>
<protein>
    <submittedName>
        <fullName evidence="4">Transcriptional regulator, TetR family</fullName>
    </submittedName>
</protein>
<evidence type="ECO:0000313" key="5">
    <source>
        <dbReference type="Proteomes" id="UP000184148"/>
    </source>
</evidence>
<dbReference type="Gene3D" id="1.10.357.10">
    <property type="entry name" value="Tetracycline Repressor, domain 2"/>
    <property type="match status" value="1"/>
</dbReference>
<evidence type="ECO:0000259" key="3">
    <source>
        <dbReference type="PROSITE" id="PS50977"/>
    </source>
</evidence>
<dbReference type="RefSeq" id="WP_073240077.1">
    <property type="nucleotide sequence ID" value="NZ_FQUY01000031.1"/>
</dbReference>
<feature type="DNA-binding region" description="H-T-H motif" evidence="2">
    <location>
        <begin position="31"/>
        <end position="50"/>
    </location>
</feature>
<dbReference type="PANTHER" id="PTHR43479:SF11">
    <property type="entry name" value="ACREF_ENVCD OPERON REPRESSOR-RELATED"/>
    <property type="match status" value="1"/>
</dbReference>
<dbReference type="STRING" id="1121429.SAMN02745133_02906"/>
<evidence type="ECO:0000256" key="1">
    <source>
        <dbReference type="ARBA" id="ARBA00023125"/>
    </source>
</evidence>
<dbReference type="PANTHER" id="PTHR43479">
    <property type="entry name" value="ACREF/ENVCD OPERON REPRESSOR-RELATED"/>
    <property type="match status" value="1"/>
</dbReference>